<comment type="caution">
    <text evidence="2">The sequence shown here is derived from an EMBL/GenBank/DDBJ whole genome shotgun (WGS) entry which is preliminary data.</text>
</comment>
<keyword evidence="1" id="KW-0472">Membrane</keyword>
<name>A0A8S1XR57_9CILI</name>
<proteinExistence type="predicted"/>
<dbReference type="EMBL" id="CAJJDO010000135">
    <property type="protein sequence ID" value="CAD8203976.1"/>
    <property type="molecule type" value="Genomic_DNA"/>
</dbReference>
<dbReference type="AlphaFoldDB" id="A0A8S1XR57"/>
<sequence>MYQFQQYAILSNYQLNSQQQRINQIQNYICSLLNANRIYLSKLCYCFIYYWLYMLCNSGYIIPYYMTFRFIVEPLYRILNTAVVLFGIIGGFYGLIGRFS</sequence>
<reference evidence="2" key="1">
    <citation type="submission" date="2021-01" db="EMBL/GenBank/DDBJ databases">
        <authorList>
            <consortium name="Genoscope - CEA"/>
            <person name="William W."/>
        </authorList>
    </citation>
    <scope>NUCLEOTIDE SEQUENCE</scope>
</reference>
<protein>
    <recommendedName>
        <fullName evidence="4">Transmembrane protein</fullName>
    </recommendedName>
</protein>
<gene>
    <name evidence="2" type="ORF">PPENT_87.1.T1350127</name>
</gene>
<feature type="transmembrane region" description="Helical" evidence="1">
    <location>
        <begin position="78"/>
        <end position="96"/>
    </location>
</feature>
<feature type="transmembrane region" description="Helical" evidence="1">
    <location>
        <begin position="47"/>
        <end position="66"/>
    </location>
</feature>
<keyword evidence="3" id="KW-1185">Reference proteome</keyword>
<evidence type="ECO:0000313" key="3">
    <source>
        <dbReference type="Proteomes" id="UP000689195"/>
    </source>
</evidence>
<keyword evidence="1" id="KW-1133">Transmembrane helix</keyword>
<dbReference type="Proteomes" id="UP000689195">
    <property type="component" value="Unassembled WGS sequence"/>
</dbReference>
<keyword evidence="1" id="KW-0812">Transmembrane</keyword>
<organism evidence="2 3">
    <name type="scientific">Paramecium pentaurelia</name>
    <dbReference type="NCBI Taxonomy" id="43138"/>
    <lineage>
        <taxon>Eukaryota</taxon>
        <taxon>Sar</taxon>
        <taxon>Alveolata</taxon>
        <taxon>Ciliophora</taxon>
        <taxon>Intramacronucleata</taxon>
        <taxon>Oligohymenophorea</taxon>
        <taxon>Peniculida</taxon>
        <taxon>Parameciidae</taxon>
        <taxon>Paramecium</taxon>
    </lineage>
</organism>
<evidence type="ECO:0008006" key="4">
    <source>
        <dbReference type="Google" id="ProtNLM"/>
    </source>
</evidence>
<evidence type="ECO:0000256" key="1">
    <source>
        <dbReference type="SAM" id="Phobius"/>
    </source>
</evidence>
<accession>A0A8S1XR57</accession>
<evidence type="ECO:0000313" key="2">
    <source>
        <dbReference type="EMBL" id="CAD8203976.1"/>
    </source>
</evidence>